<dbReference type="InterPro" id="IPR013154">
    <property type="entry name" value="ADH-like_N"/>
</dbReference>
<dbReference type="InterPro" id="IPR002364">
    <property type="entry name" value="Quin_OxRdtase/zeta-crystal_CS"/>
</dbReference>
<dbReference type="SUPFAM" id="SSF50129">
    <property type="entry name" value="GroES-like"/>
    <property type="match status" value="1"/>
</dbReference>
<dbReference type="SUPFAM" id="SSF51735">
    <property type="entry name" value="NAD(P)-binding Rossmann-fold domains"/>
    <property type="match status" value="1"/>
</dbReference>
<dbReference type="PANTHER" id="PTHR44013">
    <property type="entry name" value="ZINC-TYPE ALCOHOL DEHYDROGENASE-LIKE PROTEIN C16A3.02C"/>
    <property type="match status" value="1"/>
</dbReference>
<dbReference type="CDD" id="cd08267">
    <property type="entry name" value="MDR1"/>
    <property type="match status" value="1"/>
</dbReference>
<evidence type="ECO:0000313" key="3">
    <source>
        <dbReference type="Proteomes" id="UP001351900"/>
    </source>
</evidence>
<keyword evidence="3" id="KW-1185">Reference proteome</keyword>
<dbReference type="PANTHER" id="PTHR44013:SF1">
    <property type="entry name" value="ZINC-TYPE ALCOHOL DEHYDROGENASE-LIKE PROTEIN C16A3.02C"/>
    <property type="match status" value="1"/>
</dbReference>
<proteinExistence type="predicted"/>
<name>A0ABU7V4V5_9MICO</name>
<dbReference type="Gene3D" id="3.90.180.10">
    <property type="entry name" value="Medium-chain alcohol dehydrogenases, catalytic domain"/>
    <property type="match status" value="1"/>
</dbReference>
<dbReference type="RefSeq" id="WP_331791209.1">
    <property type="nucleotide sequence ID" value="NZ_BAAAUO010000002.1"/>
</dbReference>
<dbReference type="InterPro" id="IPR011032">
    <property type="entry name" value="GroES-like_sf"/>
</dbReference>
<reference evidence="2 3" key="1">
    <citation type="submission" date="2024-01" db="EMBL/GenBank/DDBJ databases">
        <title>the genome sequence of strain Microbacterium schleiferi NBRC 15075.</title>
        <authorList>
            <person name="Ding Y."/>
            <person name="Zhang G."/>
        </authorList>
    </citation>
    <scope>NUCLEOTIDE SEQUENCE [LARGE SCALE GENOMIC DNA]</scope>
    <source>
        <strain evidence="2 3">NBRC 15075</strain>
    </source>
</reference>
<feature type="domain" description="Enoyl reductase (ER)" evidence="1">
    <location>
        <begin position="16"/>
        <end position="326"/>
    </location>
</feature>
<sequence>MTTTTTMRAVVQRRYGPPSVLECAAVEMPQPRRGDVVVRVSAASLHPGDCFILAGEPYIVRLAFGMRRPRHPIRGMDLAGEVAAIGEDVADLEPGDAVFGWSGTGSLAEYARVPAKHLAPVPKNVTMTDAAAVPTSGMTALQALRDIAHVAPGQKVLIIGASGGVGTFAVQIAKALGAEVTGVCSARNMALVASLGADHVIDYERTDLSQLTTRYDVILDNVESTPLGVLRRVLTPTGTLIPNSGRGGRWFGPLGRIARARILSAFSRQRLRPFTSIGTREDLLTLADLIADQRITPIIDRAYSLDDASDAFLHVASGHTRGKVVVAL</sequence>
<dbReference type="EMBL" id="JAZHOV010000003">
    <property type="protein sequence ID" value="MEF2254722.1"/>
    <property type="molecule type" value="Genomic_DNA"/>
</dbReference>
<evidence type="ECO:0000259" key="1">
    <source>
        <dbReference type="SMART" id="SM00829"/>
    </source>
</evidence>
<evidence type="ECO:0000313" key="2">
    <source>
        <dbReference type="EMBL" id="MEF2254722.1"/>
    </source>
</evidence>
<organism evidence="2 3">
    <name type="scientific">Microbacterium schleiferi</name>
    <dbReference type="NCBI Taxonomy" id="69362"/>
    <lineage>
        <taxon>Bacteria</taxon>
        <taxon>Bacillati</taxon>
        <taxon>Actinomycetota</taxon>
        <taxon>Actinomycetes</taxon>
        <taxon>Micrococcales</taxon>
        <taxon>Microbacteriaceae</taxon>
        <taxon>Microbacterium</taxon>
    </lineage>
</organism>
<protein>
    <submittedName>
        <fullName evidence="2">NAD(P)-dependent alcohol dehydrogenase</fullName>
    </submittedName>
</protein>
<dbReference type="PROSITE" id="PS01162">
    <property type="entry name" value="QOR_ZETA_CRYSTAL"/>
    <property type="match status" value="1"/>
</dbReference>
<comment type="caution">
    <text evidence="2">The sequence shown here is derived from an EMBL/GenBank/DDBJ whole genome shotgun (WGS) entry which is preliminary data.</text>
</comment>
<dbReference type="InterPro" id="IPR020843">
    <property type="entry name" value="ER"/>
</dbReference>
<dbReference type="InterPro" id="IPR052733">
    <property type="entry name" value="Chloroplast_QOR"/>
</dbReference>
<dbReference type="Pfam" id="PF08240">
    <property type="entry name" value="ADH_N"/>
    <property type="match status" value="1"/>
</dbReference>
<gene>
    <name evidence="2" type="ORF">V2V91_06155</name>
</gene>
<dbReference type="SMART" id="SM00829">
    <property type="entry name" value="PKS_ER"/>
    <property type="match status" value="1"/>
</dbReference>
<dbReference type="Proteomes" id="UP001351900">
    <property type="component" value="Unassembled WGS sequence"/>
</dbReference>
<accession>A0ABU7V4V5</accession>
<dbReference type="Pfam" id="PF13602">
    <property type="entry name" value="ADH_zinc_N_2"/>
    <property type="match status" value="1"/>
</dbReference>
<dbReference type="Gene3D" id="3.40.50.720">
    <property type="entry name" value="NAD(P)-binding Rossmann-like Domain"/>
    <property type="match status" value="1"/>
</dbReference>
<dbReference type="InterPro" id="IPR036291">
    <property type="entry name" value="NAD(P)-bd_dom_sf"/>
</dbReference>